<dbReference type="RefSeq" id="WP_135367003.1">
    <property type="nucleotide sequence ID" value="NZ_RKLX01000001.1"/>
</dbReference>
<sequence length="70" mass="7816">MTVVKKQRIGQESVLPVPENSNSPFEQYEVTAGRDGAIVFLPKKLNPFTDEQVIKKRKGALTDHDSFPTS</sequence>
<dbReference type="EMBL" id="RKLX01000001">
    <property type="protein sequence ID" value="TGD20434.1"/>
    <property type="molecule type" value="Genomic_DNA"/>
</dbReference>
<dbReference type="OrthoDB" id="71707at2"/>
<accession>A0A4Z0JF23</accession>
<dbReference type="AlphaFoldDB" id="A0A4Z0JF23"/>
<dbReference type="Proteomes" id="UP000297348">
    <property type="component" value="Unassembled WGS sequence"/>
</dbReference>
<keyword evidence="2" id="KW-1185">Reference proteome</keyword>
<proteinExistence type="predicted"/>
<protein>
    <recommendedName>
        <fullName evidence="3">Antitoxin of toxin-antitoxin stability system</fullName>
    </recommendedName>
</protein>
<evidence type="ECO:0000313" key="2">
    <source>
        <dbReference type="Proteomes" id="UP000297348"/>
    </source>
</evidence>
<reference evidence="1 2" key="1">
    <citation type="submission" date="2018-10" db="EMBL/GenBank/DDBJ databases">
        <title>Lactobacillus sp. R7 and Lactobacillus sp. R19 isolated from fermented mustard green product of Taiwan.</title>
        <authorList>
            <person name="Lin S.-T."/>
        </authorList>
    </citation>
    <scope>NUCLEOTIDE SEQUENCE [LARGE SCALE GENOMIC DNA]</scope>
    <source>
        <strain evidence="1 2">BCRC 81129</strain>
    </source>
</reference>
<evidence type="ECO:0008006" key="3">
    <source>
        <dbReference type="Google" id="ProtNLM"/>
    </source>
</evidence>
<comment type="caution">
    <text evidence="1">The sequence shown here is derived from an EMBL/GenBank/DDBJ whole genome shotgun (WGS) entry which is preliminary data.</text>
</comment>
<gene>
    <name evidence="1" type="ORF">EGT51_01395</name>
</gene>
<name>A0A4Z0JF23_9LACO</name>
<evidence type="ECO:0000313" key="1">
    <source>
        <dbReference type="EMBL" id="TGD20434.1"/>
    </source>
</evidence>
<organism evidence="1 2">
    <name type="scientific">Levilactobacillus suantsaiihabitans</name>
    <dbReference type="NCBI Taxonomy" id="2487722"/>
    <lineage>
        <taxon>Bacteria</taxon>
        <taxon>Bacillati</taxon>
        <taxon>Bacillota</taxon>
        <taxon>Bacilli</taxon>
        <taxon>Lactobacillales</taxon>
        <taxon>Lactobacillaceae</taxon>
        <taxon>Levilactobacillus</taxon>
    </lineage>
</organism>